<name>A0A087M2G3_9HYPH</name>
<dbReference type="Pfam" id="PF06776">
    <property type="entry name" value="IalB"/>
    <property type="match status" value="1"/>
</dbReference>
<dbReference type="InterPro" id="IPR038696">
    <property type="entry name" value="IalB_sf"/>
</dbReference>
<comment type="caution">
    <text evidence="2">The sequence shown here is derived from an EMBL/GenBank/DDBJ whole genome shotgun (WGS) entry which is preliminary data.</text>
</comment>
<dbReference type="EMBL" id="JQGC01000009">
    <property type="protein sequence ID" value="KFL31066.1"/>
    <property type="molecule type" value="Genomic_DNA"/>
</dbReference>
<accession>A0A087M2G3</accession>
<dbReference type="Gene3D" id="2.60.40.1880">
    <property type="entry name" value="Invasion associated locus B (IalB) protein"/>
    <property type="match status" value="1"/>
</dbReference>
<evidence type="ECO:0008006" key="4">
    <source>
        <dbReference type="Google" id="ProtNLM"/>
    </source>
</evidence>
<protein>
    <recommendedName>
        <fullName evidence="4">Invasion protein</fullName>
    </recommendedName>
</protein>
<sequence>MRNSLFPALLALGLMLTPAAAQEAAPSAALPGGAQSLNEEHGDWTVSCRVEQAAKLCVMSQTLADSQSGQPVLSIELATPAVDKAEGMLLLPFGLRLADGATLKVDGTTLGGNWAFVTCIATGCLVPVTFDASQVSTLRAGTELVITALGAGGGEPVDLKVSLTGFARAANRSVELSL</sequence>
<keyword evidence="3" id="KW-1185">Reference proteome</keyword>
<dbReference type="STRING" id="46914.JP75_12055"/>
<keyword evidence="1" id="KW-0732">Signal</keyword>
<reference evidence="2 3" key="1">
    <citation type="submission" date="2014-08" db="EMBL/GenBank/DDBJ databases">
        <authorList>
            <person name="Hassan Y.I."/>
            <person name="Lepp D."/>
            <person name="Zhou T."/>
        </authorList>
    </citation>
    <scope>NUCLEOTIDE SEQUENCE [LARGE SCALE GENOMIC DNA]</scope>
    <source>
        <strain evidence="2 3">IFO13584</strain>
    </source>
</reference>
<dbReference type="AlphaFoldDB" id="A0A087M2G3"/>
<proteinExistence type="predicted"/>
<dbReference type="Proteomes" id="UP000028981">
    <property type="component" value="Unassembled WGS sequence"/>
</dbReference>
<organism evidence="2 3">
    <name type="scientific">Devosia riboflavina</name>
    <dbReference type="NCBI Taxonomy" id="46914"/>
    <lineage>
        <taxon>Bacteria</taxon>
        <taxon>Pseudomonadati</taxon>
        <taxon>Pseudomonadota</taxon>
        <taxon>Alphaproteobacteria</taxon>
        <taxon>Hyphomicrobiales</taxon>
        <taxon>Devosiaceae</taxon>
        <taxon>Devosia</taxon>
    </lineage>
</organism>
<evidence type="ECO:0000313" key="3">
    <source>
        <dbReference type="Proteomes" id="UP000028981"/>
    </source>
</evidence>
<feature type="chain" id="PRO_5001825955" description="Invasion protein" evidence="1">
    <location>
        <begin position="22"/>
        <end position="178"/>
    </location>
</feature>
<gene>
    <name evidence="2" type="ORF">JP75_12055</name>
</gene>
<feature type="signal peptide" evidence="1">
    <location>
        <begin position="1"/>
        <end position="21"/>
    </location>
</feature>
<dbReference type="OrthoDB" id="9814802at2"/>
<evidence type="ECO:0000256" key="1">
    <source>
        <dbReference type="SAM" id="SignalP"/>
    </source>
</evidence>
<evidence type="ECO:0000313" key="2">
    <source>
        <dbReference type="EMBL" id="KFL31066.1"/>
    </source>
</evidence>
<dbReference type="InterPro" id="IPR010642">
    <property type="entry name" value="Invasion_prot_B"/>
</dbReference>
<dbReference type="RefSeq" id="WP_035082963.1">
    <property type="nucleotide sequence ID" value="NZ_JQGC01000009.1"/>
</dbReference>